<dbReference type="EMBL" id="JARGYC010000158">
    <property type="protein sequence ID" value="MDF0603875.1"/>
    <property type="molecule type" value="Genomic_DNA"/>
</dbReference>
<dbReference type="RefSeq" id="WP_275569984.1">
    <property type="nucleotide sequence ID" value="NZ_JARGYC010000158.1"/>
</dbReference>
<dbReference type="Pfam" id="PF00565">
    <property type="entry name" value="SNase"/>
    <property type="match status" value="1"/>
</dbReference>
<evidence type="ECO:0000259" key="1">
    <source>
        <dbReference type="PROSITE" id="PS50830"/>
    </source>
</evidence>
<dbReference type="PROSITE" id="PS50830">
    <property type="entry name" value="TNASE_3"/>
    <property type="match status" value="1"/>
</dbReference>
<evidence type="ECO:0000313" key="2">
    <source>
        <dbReference type="EMBL" id="MDF0603875.1"/>
    </source>
</evidence>
<accession>A0AAE3TAL7</accession>
<name>A0AAE3TAL7_9RHOB</name>
<dbReference type="Gene3D" id="2.40.50.90">
    <property type="match status" value="1"/>
</dbReference>
<protein>
    <submittedName>
        <fullName evidence="2">Thermonuclease family protein</fullName>
    </submittedName>
</protein>
<proteinExistence type="predicted"/>
<gene>
    <name evidence="2" type="ORF">P1J78_24480</name>
</gene>
<organism evidence="2 3">
    <name type="scientific">Psychromarinibacter sediminicola</name>
    <dbReference type="NCBI Taxonomy" id="3033385"/>
    <lineage>
        <taxon>Bacteria</taxon>
        <taxon>Pseudomonadati</taxon>
        <taxon>Pseudomonadota</taxon>
        <taxon>Alphaproteobacteria</taxon>
        <taxon>Rhodobacterales</taxon>
        <taxon>Paracoccaceae</taxon>
        <taxon>Psychromarinibacter</taxon>
    </lineage>
</organism>
<comment type="caution">
    <text evidence="2">The sequence shown here is derived from an EMBL/GenBank/DDBJ whole genome shotgun (WGS) entry which is preliminary data.</text>
</comment>
<feature type="domain" description="TNase-like" evidence="1">
    <location>
        <begin position="48"/>
        <end position="136"/>
    </location>
</feature>
<dbReference type="Proteomes" id="UP001220964">
    <property type="component" value="Unassembled WGS sequence"/>
</dbReference>
<dbReference type="AlphaFoldDB" id="A0AAE3TAL7"/>
<reference evidence="2" key="1">
    <citation type="submission" date="2023-03" db="EMBL/GenBank/DDBJ databases">
        <title>Multiphase analysis and comparison of six strains from genera Psychromarinibacter, Lutimaribacter, and Maritimibacter, including a novel species: Psychromarinibacter sediminicola sp. nov.</title>
        <authorList>
            <person name="Wang Y.-H."/>
            <person name="Ye M.-Q."/>
            <person name="Du Z.-J."/>
        </authorList>
    </citation>
    <scope>NUCLEOTIDE SEQUENCE</scope>
    <source>
        <strain evidence="2">C21-152</strain>
    </source>
</reference>
<dbReference type="InterPro" id="IPR016071">
    <property type="entry name" value="Staphylococal_nuclease_OB-fold"/>
</dbReference>
<dbReference type="InterPro" id="IPR035437">
    <property type="entry name" value="SNase_OB-fold_sf"/>
</dbReference>
<sequence length="150" mass="16660">MNIDDKASHTPPKHGGRHMKHALFAIAILAAPAQAIEMCDSGPRDTCVVDGDTFWYEGEKIRMQGYDTPEPQTNLCGGERERSLADRASERLLQLLNSGQISIERTGEDQYGRTVAVVRRDGVDVGDILISEGLARRWPDGCEFWCQPCN</sequence>
<evidence type="ECO:0000313" key="3">
    <source>
        <dbReference type="Proteomes" id="UP001220964"/>
    </source>
</evidence>
<keyword evidence="3" id="KW-1185">Reference proteome</keyword>
<dbReference type="SUPFAM" id="SSF50199">
    <property type="entry name" value="Staphylococcal nuclease"/>
    <property type="match status" value="1"/>
</dbReference>